<gene>
    <name evidence="1" type="ORF">GCM10009787_43010</name>
</gene>
<proteinExistence type="predicted"/>
<protein>
    <submittedName>
        <fullName evidence="1">Uncharacterized protein</fullName>
    </submittedName>
</protein>
<accession>A0ABN3BQ90</accession>
<dbReference type="Proteomes" id="UP001501391">
    <property type="component" value="Unassembled WGS sequence"/>
</dbReference>
<keyword evidence="2" id="KW-1185">Reference proteome</keyword>
<name>A0ABN3BQ90_9ACTN</name>
<dbReference type="EMBL" id="BAAAOQ010000014">
    <property type="protein sequence ID" value="GAA2198806.1"/>
    <property type="molecule type" value="Genomic_DNA"/>
</dbReference>
<organism evidence="1 2">
    <name type="scientific">Streptomyces bangladeshensis</name>
    <dbReference type="NCBI Taxonomy" id="295352"/>
    <lineage>
        <taxon>Bacteria</taxon>
        <taxon>Bacillati</taxon>
        <taxon>Actinomycetota</taxon>
        <taxon>Actinomycetes</taxon>
        <taxon>Kitasatosporales</taxon>
        <taxon>Streptomycetaceae</taxon>
        <taxon>Streptomyces</taxon>
    </lineage>
</organism>
<evidence type="ECO:0000313" key="1">
    <source>
        <dbReference type="EMBL" id="GAA2198806.1"/>
    </source>
</evidence>
<evidence type="ECO:0000313" key="2">
    <source>
        <dbReference type="Proteomes" id="UP001501391"/>
    </source>
</evidence>
<sequence>MGRHAVRAALSPDPDVVFRPTRRDIDPVTDEPTAYALWDRHEWQAHGECRLWCGRDDDEVTWIGPVRSSGMHAALFACRACLYERDQRVLEATMRQDAVDLPMSSRSMRP</sequence>
<comment type="caution">
    <text evidence="1">The sequence shown here is derived from an EMBL/GenBank/DDBJ whole genome shotgun (WGS) entry which is preliminary data.</text>
</comment>
<reference evidence="1 2" key="1">
    <citation type="journal article" date="2019" name="Int. J. Syst. Evol. Microbiol.">
        <title>The Global Catalogue of Microorganisms (GCM) 10K type strain sequencing project: providing services to taxonomists for standard genome sequencing and annotation.</title>
        <authorList>
            <consortium name="The Broad Institute Genomics Platform"/>
            <consortium name="The Broad Institute Genome Sequencing Center for Infectious Disease"/>
            <person name="Wu L."/>
            <person name="Ma J."/>
        </authorList>
    </citation>
    <scope>NUCLEOTIDE SEQUENCE [LARGE SCALE GENOMIC DNA]</scope>
    <source>
        <strain evidence="1 2">JCM 14924</strain>
    </source>
</reference>